<gene>
    <name evidence="2" type="ORF">HYG85_16545</name>
</gene>
<keyword evidence="3" id="KW-1185">Reference proteome</keyword>
<feature type="transmembrane region" description="Helical" evidence="1">
    <location>
        <begin position="112"/>
        <end position="131"/>
    </location>
</feature>
<evidence type="ECO:0000313" key="2">
    <source>
        <dbReference type="EMBL" id="QUH30428.1"/>
    </source>
</evidence>
<reference evidence="2 3" key="1">
    <citation type="submission" date="2020-07" db="EMBL/GenBank/DDBJ databases">
        <title>Vallitalea guaymasensis genome.</title>
        <authorList>
            <person name="Postec A."/>
        </authorList>
    </citation>
    <scope>NUCLEOTIDE SEQUENCE [LARGE SCALE GENOMIC DNA]</scope>
    <source>
        <strain evidence="2 3">Ra1766G1</strain>
    </source>
</reference>
<dbReference type="RefSeq" id="WP_212690594.1">
    <property type="nucleotide sequence ID" value="NZ_CP058561.1"/>
</dbReference>
<evidence type="ECO:0000313" key="3">
    <source>
        <dbReference type="Proteomes" id="UP000677305"/>
    </source>
</evidence>
<keyword evidence="1" id="KW-1133">Transmembrane helix</keyword>
<sequence length="177" mass="21161">MTKLAFRYFIDYEKEEKWLNEMESKGYHFLRYCLLFYIFTIGEPNTYTYRIELLENMTSNHESRNYLDFLADTDIENVASWGRWVYLRKEKDKGPFELFTDLDSKLKHFKRVFYLYLALSPLLISTSINFINMALDGGAFLKIVSGLYVMLIIFVIIHGVKTYLKMNSIQKHMNLHE</sequence>
<keyword evidence="1" id="KW-0472">Membrane</keyword>
<accession>A0A8J8SD15</accession>
<dbReference type="Pfam" id="PF11193">
    <property type="entry name" value="DUF2812"/>
    <property type="match status" value="1"/>
</dbReference>
<dbReference type="Proteomes" id="UP000677305">
    <property type="component" value="Chromosome"/>
</dbReference>
<dbReference type="AlphaFoldDB" id="A0A8J8SD15"/>
<proteinExistence type="predicted"/>
<organism evidence="2 3">
    <name type="scientific">Vallitalea guaymasensis</name>
    <dbReference type="NCBI Taxonomy" id="1185412"/>
    <lineage>
        <taxon>Bacteria</taxon>
        <taxon>Bacillati</taxon>
        <taxon>Bacillota</taxon>
        <taxon>Clostridia</taxon>
        <taxon>Lachnospirales</taxon>
        <taxon>Vallitaleaceae</taxon>
        <taxon>Vallitalea</taxon>
    </lineage>
</organism>
<keyword evidence="1" id="KW-0812">Transmembrane</keyword>
<name>A0A8J8SD15_9FIRM</name>
<dbReference type="EMBL" id="CP058561">
    <property type="protein sequence ID" value="QUH30428.1"/>
    <property type="molecule type" value="Genomic_DNA"/>
</dbReference>
<protein>
    <submittedName>
        <fullName evidence="2">DUF2812 domain-containing protein</fullName>
    </submittedName>
</protein>
<evidence type="ECO:0000256" key="1">
    <source>
        <dbReference type="SAM" id="Phobius"/>
    </source>
</evidence>
<dbReference type="InterPro" id="IPR021359">
    <property type="entry name" value="DUF2812"/>
</dbReference>
<dbReference type="KEGG" id="vgu:HYG85_16545"/>
<feature type="transmembrane region" description="Helical" evidence="1">
    <location>
        <begin position="143"/>
        <end position="164"/>
    </location>
</feature>